<name>A0A7D8Z4H9_VANHU</name>
<feature type="compositionally biased region" description="Polar residues" evidence="1">
    <location>
        <begin position="114"/>
        <end position="123"/>
    </location>
</feature>
<evidence type="ECO:0000313" key="3">
    <source>
        <dbReference type="Proteomes" id="UP000473826"/>
    </source>
</evidence>
<dbReference type="AlphaFoldDB" id="A0A7D8Z4H9"/>
<reference evidence="2 3" key="1">
    <citation type="journal article" date="2019" name="PLoS Genet.">
        <title>Convergent evolution of linked mating-type loci in basidiomycete fungi.</title>
        <authorList>
            <person name="Sun S."/>
            <person name="Coelho M.A."/>
            <person name="Heitman J."/>
            <person name="Nowrousian M."/>
        </authorList>
    </citation>
    <scope>NUCLEOTIDE SEQUENCE [LARGE SCALE GENOMIC DNA]</scope>
    <source>
        <strain evidence="2 3">CBS 4282</strain>
    </source>
</reference>
<proteinExistence type="predicted"/>
<feature type="compositionally biased region" description="Low complexity" evidence="1">
    <location>
        <begin position="137"/>
        <end position="155"/>
    </location>
</feature>
<organism evidence="2 3">
    <name type="scientific">Vanrija humicola</name>
    <name type="common">Yeast</name>
    <name type="synonym">Cryptococcus humicola</name>
    <dbReference type="NCBI Taxonomy" id="5417"/>
    <lineage>
        <taxon>Eukaryota</taxon>
        <taxon>Fungi</taxon>
        <taxon>Dikarya</taxon>
        <taxon>Basidiomycota</taxon>
        <taxon>Agaricomycotina</taxon>
        <taxon>Tremellomycetes</taxon>
        <taxon>Trichosporonales</taxon>
        <taxon>Trichosporonaceae</taxon>
        <taxon>Vanrija</taxon>
    </lineage>
</organism>
<feature type="region of interest" description="Disordered" evidence="1">
    <location>
        <begin position="106"/>
        <end position="158"/>
    </location>
</feature>
<dbReference type="EMBL" id="QKWK01000004">
    <property type="protein sequence ID" value="TXT11161.1"/>
    <property type="molecule type" value="Genomic_DNA"/>
</dbReference>
<keyword evidence="3" id="KW-1185">Reference proteome</keyword>
<sequence length="291" mass="31601">MVAAVATSPARRPTTPRSATSAPSVAVALPASSTSSRMCRPTTPFAPSPTSAPTTCASARSRVSTTLSATARASTRMAPSSMPSARASRPRLSVLRAGCSVAPRRVASSKRALYTSSTHPTPEQTRHACRCLPLTDHSPSSGSTSPSHTASPSLPCHLQNAAPSLRRQREDLCHARAWTLGMAASIARHPQRLHPRPTYNTFVHHTPPCTIQPPCFPVLFFRSLFLFLQLATRSLSPLSILLLAPPPLYLLQLHLRPPQPSREPSTLRRMPRPETVGEPRDRFLRRQGQLM</sequence>
<feature type="region of interest" description="Disordered" evidence="1">
    <location>
        <begin position="259"/>
        <end position="291"/>
    </location>
</feature>
<dbReference type="Proteomes" id="UP000473826">
    <property type="component" value="Unassembled WGS sequence"/>
</dbReference>
<feature type="region of interest" description="Disordered" evidence="1">
    <location>
        <begin position="1"/>
        <end position="90"/>
    </location>
</feature>
<accession>A0A7D8Z4H9</accession>
<evidence type="ECO:0000313" key="2">
    <source>
        <dbReference type="EMBL" id="TXT11161.1"/>
    </source>
</evidence>
<gene>
    <name evidence="2" type="ORF">VHUM_01912</name>
</gene>
<protein>
    <submittedName>
        <fullName evidence="2">Uncharacterized protein</fullName>
    </submittedName>
</protein>
<feature type="compositionally biased region" description="Basic and acidic residues" evidence="1">
    <location>
        <begin position="271"/>
        <end position="284"/>
    </location>
</feature>
<evidence type="ECO:0000256" key="1">
    <source>
        <dbReference type="SAM" id="MobiDB-lite"/>
    </source>
</evidence>
<comment type="caution">
    <text evidence="2">The sequence shown here is derived from an EMBL/GenBank/DDBJ whole genome shotgun (WGS) entry which is preliminary data.</text>
</comment>